<keyword evidence="1 2" id="KW-0238">DNA-binding</keyword>
<dbReference type="SUPFAM" id="SSF48498">
    <property type="entry name" value="Tetracyclin repressor-like, C-terminal domain"/>
    <property type="match status" value="1"/>
</dbReference>
<dbReference type="InterPro" id="IPR036271">
    <property type="entry name" value="Tet_transcr_reg_TetR-rel_C_sf"/>
</dbReference>
<reference evidence="4 5" key="1">
    <citation type="submission" date="2019-02" db="EMBL/GenBank/DDBJ databases">
        <title>Deep-cultivation of Planctomycetes and their phenomic and genomic characterization uncovers novel biology.</title>
        <authorList>
            <person name="Wiegand S."/>
            <person name="Jogler M."/>
            <person name="Boedeker C."/>
            <person name="Pinto D."/>
            <person name="Vollmers J."/>
            <person name="Rivas-Marin E."/>
            <person name="Kohn T."/>
            <person name="Peeters S.H."/>
            <person name="Heuer A."/>
            <person name="Rast P."/>
            <person name="Oberbeckmann S."/>
            <person name="Bunk B."/>
            <person name="Jeske O."/>
            <person name="Meyerdierks A."/>
            <person name="Storesund J.E."/>
            <person name="Kallscheuer N."/>
            <person name="Luecker S."/>
            <person name="Lage O.M."/>
            <person name="Pohl T."/>
            <person name="Merkel B.J."/>
            <person name="Hornburger P."/>
            <person name="Mueller R.-W."/>
            <person name="Bruemmer F."/>
            <person name="Labrenz M."/>
            <person name="Spormann A.M."/>
            <person name="Op den Camp H."/>
            <person name="Overmann J."/>
            <person name="Amann R."/>
            <person name="Jetten M.S.M."/>
            <person name="Mascher T."/>
            <person name="Medema M.H."/>
            <person name="Devos D.P."/>
            <person name="Kaster A.-K."/>
            <person name="Ovreas L."/>
            <person name="Rohde M."/>
            <person name="Galperin M.Y."/>
            <person name="Jogler C."/>
        </authorList>
    </citation>
    <scope>NUCLEOTIDE SEQUENCE [LARGE SCALE GENOMIC DNA]</scope>
    <source>
        <strain evidence="4 5">HG66A1</strain>
    </source>
</reference>
<dbReference type="GO" id="GO:0003677">
    <property type="term" value="F:DNA binding"/>
    <property type="evidence" value="ECO:0007669"/>
    <property type="project" value="UniProtKB-UniRule"/>
</dbReference>
<name>A0A517PJD7_9PLAN</name>
<dbReference type="PANTHER" id="PTHR30328:SF54">
    <property type="entry name" value="HTH-TYPE TRANSCRIPTIONAL REPRESSOR SCO4008"/>
    <property type="match status" value="1"/>
</dbReference>
<dbReference type="Gene3D" id="1.10.357.10">
    <property type="entry name" value="Tetracycline Repressor, domain 2"/>
    <property type="match status" value="1"/>
</dbReference>
<dbReference type="Proteomes" id="UP000320421">
    <property type="component" value="Chromosome"/>
</dbReference>
<evidence type="ECO:0000259" key="3">
    <source>
        <dbReference type="PROSITE" id="PS50977"/>
    </source>
</evidence>
<sequence>MSSTDTSAISPKKEVSSQEAILKAAIEEFAERGVDGARIEAVARQANFNKSLIYRYFTDKQGLFEAALQNKLQERSDTVEKIPIDITEILQYYFEENLRDQNYVRVLLNEAQQNAGAPLIDEPWRREYYQNHINRLKKSQEAGIVSDEFDPVCLMLIFTALVFFPATLPQLAQLISGHPVDSPEFQEHWKNCLSIFGKLFQPQPPDDKQ</sequence>
<evidence type="ECO:0000313" key="5">
    <source>
        <dbReference type="Proteomes" id="UP000320421"/>
    </source>
</evidence>
<feature type="DNA-binding region" description="H-T-H motif" evidence="2">
    <location>
        <begin position="38"/>
        <end position="57"/>
    </location>
</feature>
<dbReference type="OrthoDB" id="268339at2"/>
<protein>
    <submittedName>
        <fullName evidence="4">HTH-type transcriptional repressor NicS</fullName>
    </submittedName>
</protein>
<feature type="domain" description="HTH tetR-type" evidence="3">
    <location>
        <begin position="15"/>
        <end position="75"/>
    </location>
</feature>
<dbReference type="PRINTS" id="PR00455">
    <property type="entry name" value="HTHTETR"/>
</dbReference>
<dbReference type="SUPFAM" id="SSF46689">
    <property type="entry name" value="Homeodomain-like"/>
    <property type="match status" value="1"/>
</dbReference>
<accession>A0A517PJD7</accession>
<evidence type="ECO:0000313" key="4">
    <source>
        <dbReference type="EMBL" id="QDT19485.1"/>
    </source>
</evidence>
<dbReference type="Pfam" id="PF00440">
    <property type="entry name" value="TetR_N"/>
    <property type="match status" value="1"/>
</dbReference>
<dbReference type="InterPro" id="IPR050109">
    <property type="entry name" value="HTH-type_TetR-like_transc_reg"/>
</dbReference>
<evidence type="ECO:0000256" key="1">
    <source>
        <dbReference type="ARBA" id="ARBA00023125"/>
    </source>
</evidence>
<dbReference type="PANTHER" id="PTHR30328">
    <property type="entry name" value="TRANSCRIPTIONAL REPRESSOR"/>
    <property type="match status" value="1"/>
</dbReference>
<dbReference type="EMBL" id="CP036266">
    <property type="protein sequence ID" value="QDT19485.1"/>
    <property type="molecule type" value="Genomic_DNA"/>
</dbReference>
<dbReference type="InterPro" id="IPR001647">
    <property type="entry name" value="HTH_TetR"/>
</dbReference>
<proteinExistence type="predicted"/>
<dbReference type="InterPro" id="IPR009057">
    <property type="entry name" value="Homeodomain-like_sf"/>
</dbReference>
<dbReference type="AlphaFoldDB" id="A0A517PJD7"/>
<organism evidence="4 5">
    <name type="scientific">Gimesia chilikensis</name>
    <dbReference type="NCBI Taxonomy" id="2605989"/>
    <lineage>
        <taxon>Bacteria</taxon>
        <taxon>Pseudomonadati</taxon>
        <taxon>Planctomycetota</taxon>
        <taxon>Planctomycetia</taxon>
        <taxon>Planctomycetales</taxon>
        <taxon>Planctomycetaceae</taxon>
        <taxon>Gimesia</taxon>
    </lineage>
</organism>
<gene>
    <name evidence="4" type="primary">nicS</name>
    <name evidence="4" type="ORF">HG66A1_12500</name>
</gene>
<keyword evidence="5" id="KW-1185">Reference proteome</keyword>
<dbReference type="RefSeq" id="WP_145181315.1">
    <property type="nucleotide sequence ID" value="NZ_CP036266.1"/>
</dbReference>
<dbReference type="PROSITE" id="PS50977">
    <property type="entry name" value="HTH_TETR_2"/>
    <property type="match status" value="1"/>
</dbReference>
<evidence type="ECO:0000256" key="2">
    <source>
        <dbReference type="PROSITE-ProRule" id="PRU00335"/>
    </source>
</evidence>